<dbReference type="PROSITE" id="PS50072">
    <property type="entry name" value="CSA_PPIASE_2"/>
    <property type="match status" value="1"/>
</dbReference>
<dbReference type="AlphaFoldDB" id="A0A4Q1K3L6"/>
<dbReference type="InterPro" id="IPR046357">
    <property type="entry name" value="PPIase_dom_sf"/>
</dbReference>
<evidence type="ECO:0000313" key="11">
    <source>
        <dbReference type="Proteomes" id="UP000290283"/>
    </source>
</evidence>
<dbReference type="Gene3D" id="3.10.50.40">
    <property type="match status" value="1"/>
</dbReference>
<dbReference type="SUPFAM" id="SSF54534">
    <property type="entry name" value="FKBP-like"/>
    <property type="match status" value="1"/>
</dbReference>
<feature type="domain" description="PPIase cyclophilin-type" evidence="9">
    <location>
        <begin position="39"/>
        <end position="171"/>
    </location>
</feature>
<proteinExistence type="inferred from homology"/>
<feature type="signal peptide" evidence="7">
    <location>
        <begin position="1"/>
        <end position="20"/>
    </location>
</feature>
<evidence type="ECO:0000259" key="9">
    <source>
        <dbReference type="PROSITE" id="PS50072"/>
    </source>
</evidence>
<dbReference type="InterPro" id="IPR020892">
    <property type="entry name" value="Cyclophilin-type_PPIase_CS"/>
</dbReference>
<dbReference type="PANTHER" id="PTHR45625:SF4">
    <property type="entry name" value="PEPTIDYLPROLYL ISOMERASE DOMAIN AND WD REPEAT-CONTAINING PROTEIN 1"/>
    <property type="match status" value="1"/>
</dbReference>
<protein>
    <recommendedName>
        <fullName evidence="3 6">peptidylprolyl isomerase</fullName>
        <ecNumber evidence="3 6">5.2.1.8</ecNumber>
    </recommendedName>
</protein>
<keyword evidence="5 6" id="KW-0413">Isomerase</keyword>
<dbReference type="SUPFAM" id="SSF50891">
    <property type="entry name" value="Cyclophilin-like"/>
    <property type="match status" value="1"/>
</dbReference>
<evidence type="ECO:0000256" key="7">
    <source>
        <dbReference type="SAM" id="SignalP"/>
    </source>
</evidence>
<sequence>MNRMTSLFLSFFAFIFSACNSNYDQVGDGIFAEIETSKGKILVQLEYEKTPITVANFVALAEGKNTMVNEKFNGKPFYDGLKFHRVIADFMIQGGDPDGNGSGGPGYKFKDEIVPELKHTGPGILSMANSGPGTNGSQFFITHKATPWLDGRHTVFGHVVTGQDIVNKIAQDDKIIKITIIRKGANAKKFDAGKIFKQSVENQVKEQKEMEAKSAKVKADKVAYFAQEKATATKSESGLVYKIIKQGSGKKPETGSTVYVHYAGHFEDGTLFDSSYEDVNKAFGKWDAQRAAQNGYQPFPFQAGRKDGLIPGFLEGLEKMNIGDKALLFIPSNLGYGAQGAGGVIPPNSNLVFELELLDAMPGTATK</sequence>
<dbReference type="EMBL" id="SBKO01000002">
    <property type="protein sequence ID" value="RXR19424.1"/>
    <property type="molecule type" value="Genomic_DNA"/>
</dbReference>
<evidence type="ECO:0000313" key="10">
    <source>
        <dbReference type="EMBL" id="RXR19424.1"/>
    </source>
</evidence>
<accession>A0A4Q1K3L6</accession>
<evidence type="ECO:0000256" key="6">
    <source>
        <dbReference type="PROSITE-ProRule" id="PRU00277"/>
    </source>
</evidence>
<keyword evidence="4 6" id="KW-0697">Rotamase</keyword>
<gene>
    <name evidence="10" type="ORF">EQG63_08260</name>
</gene>
<dbReference type="PRINTS" id="PR00153">
    <property type="entry name" value="CSAPPISMRASE"/>
</dbReference>
<dbReference type="InterPro" id="IPR001179">
    <property type="entry name" value="PPIase_FKBP_dom"/>
</dbReference>
<dbReference type="Pfam" id="PF00160">
    <property type="entry name" value="Pro_isomerase"/>
    <property type="match status" value="1"/>
</dbReference>
<dbReference type="PROSITE" id="PS51257">
    <property type="entry name" value="PROKAR_LIPOPROTEIN"/>
    <property type="match status" value="1"/>
</dbReference>
<dbReference type="Pfam" id="PF00254">
    <property type="entry name" value="FKBP_C"/>
    <property type="match status" value="1"/>
</dbReference>
<evidence type="ECO:0000259" key="8">
    <source>
        <dbReference type="PROSITE" id="PS50059"/>
    </source>
</evidence>
<comment type="caution">
    <text evidence="10">The sequence shown here is derived from an EMBL/GenBank/DDBJ whole genome shotgun (WGS) entry which is preliminary data.</text>
</comment>
<dbReference type="InterPro" id="IPR029000">
    <property type="entry name" value="Cyclophilin-like_dom_sf"/>
</dbReference>
<feature type="domain" description="PPIase FKBP-type" evidence="8">
    <location>
        <begin position="255"/>
        <end position="361"/>
    </location>
</feature>
<evidence type="ECO:0000256" key="3">
    <source>
        <dbReference type="ARBA" id="ARBA00013194"/>
    </source>
</evidence>
<reference evidence="11" key="1">
    <citation type="submission" date="2019-01" db="EMBL/GenBank/DDBJ databases">
        <title>Cytophagaceae bacterium strain CAR-16.</title>
        <authorList>
            <person name="Chen W.-M."/>
        </authorList>
    </citation>
    <scope>NUCLEOTIDE SEQUENCE [LARGE SCALE GENOMIC DNA]</scope>
    <source>
        <strain evidence="11">LLJ-11</strain>
    </source>
</reference>
<keyword evidence="11" id="KW-1185">Reference proteome</keyword>
<dbReference type="InterPro" id="IPR044666">
    <property type="entry name" value="Cyclophilin_A-like"/>
</dbReference>
<dbReference type="PROSITE" id="PS00170">
    <property type="entry name" value="CSA_PPIASE_1"/>
    <property type="match status" value="1"/>
</dbReference>
<keyword evidence="7" id="KW-0732">Signal</keyword>
<evidence type="ECO:0000256" key="5">
    <source>
        <dbReference type="ARBA" id="ARBA00023235"/>
    </source>
</evidence>
<comment type="similarity">
    <text evidence="2">Belongs to the cyclophilin-type PPIase family.</text>
</comment>
<evidence type="ECO:0000256" key="4">
    <source>
        <dbReference type="ARBA" id="ARBA00023110"/>
    </source>
</evidence>
<dbReference type="GO" id="GO:0003755">
    <property type="term" value="F:peptidyl-prolyl cis-trans isomerase activity"/>
    <property type="evidence" value="ECO:0007669"/>
    <property type="project" value="UniProtKB-KW"/>
</dbReference>
<evidence type="ECO:0000256" key="1">
    <source>
        <dbReference type="ARBA" id="ARBA00000971"/>
    </source>
</evidence>
<dbReference type="Gene3D" id="2.40.100.10">
    <property type="entry name" value="Cyclophilin-like"/>
    <property type="match status" value="1"/>
</dbReference>
<organism evidence="10 11">
    <name type="scientific">Flavobacterium amnicola</name>
    <dbReference type="NCBI Taxonomy" id="2506422"/>
    <lineage>
        <taxon>Bacteria</taxon>
        <taxon>Pseudomonadati</taxon>
        <taxon>Bacteroidota</taxon>
        <taxon>Flavobacteriia</taxon>
        <taxon>Flavobacteriales</taxon>
        <taxon>Flavobacteriaceae</taxon>
        <taxon>Flavobacterium</taxon>
    </lineage>
</organism>
<comment type="catalytic activity">
    <reaction evidence="1 6">
        <text>[protein]-peptidylproline (omega=180) = [protein]-peptidylproline (omega=0)</text>
        <dbReference type="Rhea" id="RHEA:16237"/>
        <dbReference type="Rhea" id="RHEA-COMP:10747"/>
        <dbReference type="Rhea" id="RHEA-COMP:10748"/>
        <dbReference type="ChEBI" id="CHEBI:83833"/>
        <dbReference type="ChEBI" id="CHEBI:83834"/>
        <dbReference type="EC" id="5.2.1.8"/>
    </reaction>
</comment>
<dbReference type="Proteomes" id="UP000290283">
    <property type="component" value="Unassembled WGS sequence"/>
</dbReference>
<dbReference type="InterPro" id="IPR002130">
    <property type="entry name" value="Cyclophilin-type_PPIase_dom"/>
</dbReference>
<dbReference type="RefSeq" id="WP_129435881.1">
    <property type="nucleotide sequence ID" value="NZ_SBKO01000002.1"/>
</dbReference>
<dbReference type="PANTHER" id="PTHR45625">
    <property type="entry name" value="PEPTIDYL-PROLYL CIS-TRANS ISOMERASE-RELATED"/>
    <property type="match status" value="1"/>
</dbReference>
<dbReference type="PROSITE" id="PS50059">
    <property type="entry name" value="FKBP_PPIASE"/>
    <property type="match status" value="1"/>
</dbReference>
<evidence type="ECO:0000256" key="2">
    <source>
        <dbReference type="ARBA" id="ARBA00007365"/>
    </source>
</evidence>
<dbReference type="CDD" id="cd00317">
    <property type="entry name" value="cyclophilin"/>
    <property type="match status" value="1"/>
</dbReference>
<name>A0A4Q1K3L6_9FLAO</name>
<feature type="chain" id="PRO_5020833141" description="peptidylprolyl isomerase" evidence="7">
    <location>
        <begin position="21"/>
        <end position="367"/>
    </location>
</feature>
<dbReference type="GO" id="GO:0006457">
    <property type="term" value="P:protein folding"/>
    <property type="evidence" value="ECO:0007669"/>
    <property type="project" value="InterPro"/>
</dbReference>
<dbReference type="OrthoDB" id="9807797at2"/>
<dbReference type="EC" id="5.2.1.8" evidence="3 6"/>